<dbReference type="EMBL" id="WRXN01000012">
    <property type="protein sequence ID" value="MVT11178.1"/>
    <property type="molecule type" value="Genomic_DNA"/>
</dbReference>
<dbReference type="RefSeq" id="WP_157308607.1">
    <property type="nucleotide sequence ID" value="NZ_WRXN01000012.1"/>
</dbReference>
<dbReference type="AlphaFoldDB" id="A0A7K1UA50"/>
<evidence type="ECO:0000313" key="7">
    <source>
        <dbReference type="Proteomes" id="UP000461730"/>
    </source>
</evidence>
<keyword evidence="3 5" id="KW-1133">Transmembrane helix</keyword>
<gene>
    <name evidence="6" type="ORF">GO493_23120</name>
</gene>
<feature type="transmembrane region" description="Helical" evidence="5">
    <location>
        <begin position="77"/>
        <end position="96"/>
    </location>
</feature>
<keyword evidence="2 5" id="KW-0812">Transmembrane</keyword>
<evidence type="ECO:0000256" key="4">
    <source>
        <dbReference type="ARBA" id="ARBA00023136"/>
    </source>
</evidence>
<accession>A0A7K1UA50</accession>
<sequence>MINNTITFLLLRLAIGASMFGHGLVRLSKLDKFSAWMVQGFEKSMLPSALVTPFSYALPIAEFVVGLTLILGLFTRLSLIAGGIIMILLILGTTLIENWEALTSQLVHAAFFALLLSYVSYNGCALDNLIRK</sequence>
<dbReference type="Proteomes" id="UP000461730">
    <property type="component" value="Unassembled WGS sequence"/>
</dbReference>
<evidence type="ECO:0000313" key="6">
    <source>
        <dbReference type="EMBL" id="MVT11178.1"/>
    </source>
</evidence>
<evidence type="ECO:0000256" key="1">
    <source>
        <dbReference type="ARBA" id="ARBA00004141"/>
    </source>
</evidence>
<reference evidence="6 7" key="1">
    <citation type="submission" date="2019-12" db="EMBL/GenBank/DDBJ databases">
        <title>Chitinophaga sp. strain ysch24 (GDMCC 1.1355), whole genome shotgun sequence.</title>
        <authorList>
            <person name="Zhang X."/>
        </authorList>
    </citation>
    <scope>NUCLEOTIDE SEQUENCE [LARGE SCALE GENOMIC DNA]</scope>
    <source>
        <strain evidence="7">ysch24</strain>
    </source>
</reference>
<evidence type="ECO:0000256" key="3">
    <source>
        <dbReference type="ARBA" id="ARBA00022989"/>
    </source>
</evidence>
<dbReference type="Pfam" id="PF07681">
    <property type="entry name" value="DoxX"/>
    <property type="match status" value="1"/>
</dbReference>
<name>A0A7K1UA50_9BACT</name>
<feature type="transmembrane region" description="Helical" evidence="5">
    <location>
        <begin position="45"/>
        <end position="70"/>
    </location>
</feature>
<protein>
    <submittedName>
        <fullName evidence="6">DoxX family membrane protein</fullName>
    </submittedName>
</protein>
<dbReference type="GO" id="GO:0016020">
    <property type="term" value="C:membrane"/>
    <property type="evidence" value="ECO:0007669"/>
    <property type="project" value="UniProtKB-SubCell"/>
</dbReference>
<keyword evidence="4 5" id="KW-0472">Membrane</keyword>
<proteinExistence type="predicted"/>
<feature type="transmembrane region" description="Helical" evidence="5">
    <location>
        <begin position="108"/>
        <end position="130"/>
    </location>
</feature>
<comment type="caution">
    <text evidence="6">The sequence shown here is derived from an EMBL/GenBank/DDBJ whole genome shotgun (WGS) entry which is preliminary data.</text>
</comment>
<comment type="subcellular location">
    <subcellularLocation>
        <location evidence="1">Membrane</location>
        <topology evidence="1">Multi-pass membrane protein</topology>
    </subcellularLocation>
</comment>
<evidence type="ECO:0000256" key="2">
    <source>
        <dbReference type="ARBA" id="ARBA00022692"/>
    </source>
</evidence>
<evidence type="ECO:0000256" key="5">
    <source>
        <dbReference type="SAM" id="Phobius"/>
    </source>
</evidence>
<keyword evidence="7" id="KW-1185">Reference proteome</keyword>
<dbReference type="InterPro" id="IPR032808">
    <property type="entry name" value="DoxX"/>
</dbReference>
<organism evidence="6 7">
    <name type="scientific">Chitinophaga tropicalis</name>
    <dbReference type="NCBI Taxonomy" id="2683588"/>
    <lineage>
        <taxon>Bacteria</taxon>
        <taxon>Pseudomonadati</taxon>
        <taxon>Bacteroidota</taxon>
        <taxon>Chitinophagia</taxon>
        <taxon>Chitinophagales</taxon>
        <taxon>Chitinophagaceae</taxon>
        <taxon>Chitinophaga</taxon>
    </lineage>
</organism>